<dbReference type="SUPFAM" id="SSF55729">
    <property type="entry name" value="Acyl-CoA N-acyltransferases (Nat)"/>
    <property type="match status" value="1"/>
</dbReference>
<dbReference type="AlphaFoldDB" id="A0A7Y9S9V5"/>
<keyword evidence="3" id="KW-1185">Reference proteome</keyword>
<dbReference type="InterPro" id="IPR051531">
    <property type="entry name" value="N-acetyltransferase"/>
</dbReference>
<name>A0A7Y9S9V5_9MICC</name>
<dbReference type="RefSeq" id="WP_179390267.1">
    <property type="nucleotide sequence ID" value="NZ_JACBYQ010000002.1"/>
</dbReference>
<dbReference type="PANTHER" id="PTHR43792">
    <property type="entry name" value="GNAT FAMILY, PUTATIVE (AFU_ORTHOLOGUE AFUA_3G00765)-RELATED-RELATED"/>
    <property type="match status" value="1"/>
</dbReference>
<dbReference type="InterPro" id="IPR000182">
    <property type="entry name" value="GNAT_dom"/>
</dbReference>
<dbReference type="Gene3D" id="3.40.630.30">
    <property type="match status" value="1"/>
</dbReference>
<dbReference type="InterPro" id="IPR016181">
    <property type="entry name" value="Acyl_CoA_acyltransferase"/>
</dbReference>
<dbReference type="EMBL" id="JACBYQ010000002">
    <property type="protein sequence ID" value="NYE96637.1"/>
    <property type="molecule type" value="Genomic_DNA"/>
</dbReference>
<dbReference type="PANTHER" id="PTHR43792:SF1">
    <property type="entry name" value="N-ACETYLTRANSFERASE DOMAIN-CONTAINING PROTEIN"/>
    <property type="match status" value="1"/>
</dbReference>
<reference evidence="2 3" key="1">
    <citation type="submission" date="2020-07" db="EMBL/GenBank/DDBJ databases">
        <title>Sequencing the genomes of 1000 actinobacteria strains.</title>
        <authorList>
            <person name="Klenk H.-P."/>
        </authorList>
    </citation>
    <scope>NUCLEOTIDE SEQUENCE [LARGE SCALE GENOMIC DNA]</scope>
    <source>
        <strain evidence="2 3">DSM 102047</strain>
    </source>
</reference>
<evidence type="ECO:0000259" key="1">
    <source>
        <dbReference type="PROSITE" id="PS51186"/>
    </source>
</evidence>
<proteinExistence type="predicted"/>
<dbReference type="PROSITE" id="PS51186">
    <property type="entry name" value="GNAT"/>
    <property type="match status" value="1"/>
</dbReference>
<gene>
    <name evidence="2" type="ORF">FHU41_002887</name>
</gene>
<dbReference type="GO" id="GO:0016747">
    <property type="term" value="F:acyltransferase activity, transferring groups other than amino-acyl groups"/>
    <property type="evidence" value="ECO:0007669"/>
    <property type="project" value="InterPro"/>
</dbReference>
<sequence length="191" mass="20680">MLTERLDLSPLRPEDLDDLYQIYSDPETWQHLPSGRHTEPSRSLAMIESSERDWQESGVGRWAIRLRSPEAKLPAGSFIGAGGLSPTVGGAWNLGYRLAPAAWGRGFATEFSLACLELAAQTGPEKPVTARVLENNPASATVLEKVGLKLLWAAKGVPEGVPEGPTTNLPRRIYADRVLDDGLLRALIGLG</sequence>
<evidence type="ECO:0000313" key="2">
    <source>
        <dbReference type="EMBL" id="NYE96637.1"/>
    </source>
</evidence>
<accession>A0A7Y9S9V5</accession>
<dbReference type="Pfam" id="PF13302">
    <property type="entry name" value="Acetyltransf_3"/>
    <property type="match status" value="1"/>
</dbReference>
<evidence type="ECO:0000313" key="3">
    <source>
        <dbReference type="Proteomes" id="UP000521748"/>
    </source>
</evidence>
<protein>
    <submittedName>
        <fullName evidence="2">RimJ/RimL family protein N-acetyltransferase</fullName>
    </submittedName>
</protein>
<keyword evidence="2" id="KW-0808">Transferase</keyword>
<dbReference type="Proteomes" id="UP000521748">
    <property type="component" value="Unassembled WGS sequence"/>
</dbReference>
<feature type="domain" description="N-acetyltransferase" evidence="1">
    <location>
        <begin position="6"/>
        <end position="176"/>
    </location>
</feature>
<organism evidence="2 3">
    <name type="scientific">Psychromicrobium silvestre</name>
    <dbReference type="NCBI Taxonomy" id="1645614"/>
    <lineage>
        <taxon>Bacteria</taxon>
        <taxon>Bacillati</taxon>
        <taxon>Actinomycetota</taxon>
        <taxon>Actinomycetes</taxon>
        <taxon>Micrococcales</taxon>
        <taxon>Micrococcaceae</taxon>
        <taxon>Psychromicrobium</taxon>
    </lineage>
</organism>
<comment type="caution">
    <text evidence="2">The sequence shown here is derived from an EMBL/GenBank/DDBJ whole genome shotgun (WGS) entry which is preliminary data.</text>
</comment>